<dbReference type="GO" id="GO:0005737">
    <property type="term" value="C:cytoplasm"/>
    <property type="evidence" value="ECO:0007669"/>
    <property type="project" value="TreeGrafter"/>
</dbReference>
<keyword evidence="3" id="KW-1185">Reference proteome</keyword>
<dbReference type="AlphaFoldDB" id="T1GZ72"/>
<dbReference type="EnsemblMetazoa" id="MESCA009170-RA">
    <property type="protein sequence ID" value="MESCA009170-PA"/>
    <property type="gene ID" value="MESCA009170"/>
</dbReference>
<accession>T1GZ72</accession>
<dbReference type="GO" id="GO:0016020">
    <property type="term" value="C:membrane"/>
    <property type="evidence" value="ECO:0007669"/>
    <property type="project" value="TreeGrafter"/>
</dbReference>
<dbReference type="PANTHER" id="PTHR11533">
    <property type="entry name" value="PROTEASE M1 ZINC METALLOPROTEASE"/>
    <property type="match status" value="1"/>
</dbReference>
<dbReference type="InterPro" id="IPR045357">
    <property type="entry name" value="Aminopeptidase_N-like_N"/>
</dbReference>
<sequence>MSLPFEVIDKFLAIEKAANSVGLNVNGMLEYPPRQQLYIEVKEKLQKKKNYTLNLRWYSKLNPEPEGFYVDYYENSDNFQRPLAATVLKPGGARRAFPCFDEPHLRAPFRVSVFRDRFHMGLSNTIVHTTDDVGFYMGTGL</sequence>
<dbReference type="InterPro" id="IPR050344">
    <property type="entry name" value="Peptidase_M1_aminopeptidases"/>
</dbReference>
<evidence type="ECO:0000313" key="3">
    <source>
        <dbReference type="Proteomes" id="UP000015102"/>
    </source>
</evidence>
<reference evidence="3" key="1">
    <citation type="submission" date="2013-02" db="EMBL/GenBank/DDBJ databases">
        <authorList>
            <person name="Hughes D."/>
        </authorList>
    </citation>
    <scope>NUCLEOTIDE SEQUENCE</scope>
    <source>
        <strain>Durham</strain>
        <strain evidence="3">NC isolate 2 -- Noor lab</strain>
    </source>
</reference>
<name>T1GZ72_MEGSC</name>
<dbReference type="GO" id="GO:0005615">
    <property type="term" value="C:extracellular space"/>
    <property type="evidence" value="ECO:0007669"/>
    <property type="project" value="TreeGrafter"/>
</dbReference>
<dbReference type="Proteomes" id="UP000015102">
    <property type="component" value="Unassembled WGS sequence"/>
</dbReference>
<dbReference type="EMBL" id="CAQQ02383896">
    <property type="status" value="NOT_ANNOTATED_CDS"/>
    <property type="molecule type" value="Genomic_DNA"/>
</dbReference>
<reference evidence="2" key="2">
    <citation type="submission" date="2015-06" db="UniProtKB">
        <authorList>
            <consortium name="EnsemblMetazoa"/>
        </authorList>
    </citation>
    <scope>IDENTIFICATION</scope>
</reference>
<protein>
    <recommendedName>
        <fullName evidence="1">Aminopeptidase N-like N-terminal domain-containing protein</fullName>
    </recommendedName>
</protein>
<dbReference type="Pfam" id="PF17900">
    <property type="entry name" value="Peptidase_M1_N"/>
    <property type="match status" value="1"/>
</dbReference>
<feature type="domain" description="Aminopeptidase N-like N-terminal" evidence="1">
    <location>
        <begin position="15"/>
        <end position="132"/>
    </location>
</feature>
<dbReference type="Gene3D" id="2.60.40.1730">
    <property type="entry name" value="tricorn interacting facor f3 domain"/>
    <property type="match status" value="1"/>
</dbReference>
<dbReference type="SUPFAM" id="SSF63737">
    <property type="entry name" value="Leukotriene A4 hydrolase N-terminal domain"/>
    <property type="match status" value="1"/>
</dbReference>
<evidence type="ECO:0000259" key="1">
    <source>
        <dbReference type="Pfam" id="PF17900"/>
    </source>
</evidence>
<dbReference type="STRING" id="36166.T1GZ72"/>
<dbReference type="HOGENOM" id="CLU_1830195_0_0_1"/>
<proteinExistence type="predicted"/>
<dbReference type="EMBL" id="CAQQ02383895">
    <property type="status" value="NOT_ANNOTATED_CDS"/>
    <property type="molecule type" value="Genomic_DNA"/>
</dbReference>
<organism evidence="2 3">
    <name type="scientific">Megaselia scalaris</name>
    <name type="common">Humpbacked fly</name>
    <name type="synonym">Phora scalaris</name>
    <dbReference type="NCBI Taxonomy" id="36166"/>
    <lineage>
        <taxon>Eukaryota</taxon>
        <taxon>Metazoa</taxon>
        <taxon>Ecdysozoa</taxon>
        <taxon>Arthropoda</taxon>
        <taxon>Hexapoda</taxon>
        <taxon>Insecta</taxon>
        <taxon>Pterygota</taxon>
        <taxon>Neoptera</taxon>
        <taxon>Endopterygota</taxon>
        <taxon>Diptera</taxon>
        <taxon>Brachycera</taxon>
        <taxon>Muscomorpha</taxon>
        <taxon>Platypezoidea</taxon>
        <taxon>Phoridae</taxon>
        <taxon>Megaseliini</taxon>
        <taxon>Megaselia</taxon>
    </lineage>
</organism>
<dbReference type="InterPro" id="IPR042097">
    <property type="entry name" value="Aminopeptidase_N-like_N_sf"/>
</dbReference>
<evidence type="ECO:0000313" key="2">
    <source>
        <dbReference type="EnsemblMetazoa" id="MESCA009170-PA"/>
    </source>
</evidence>
<dbReference type="PANTHER" id="PTHR11533:SF299">
    <property type="entry name" value="AMINOPEPTIDASE"/>
    <property type="match status" value="1"/>
</dbReference>